<comment type="pathway">
    <text evidence="1">Pyrimidine metabolism; dTTP biosynthesis.</text>
</comment>
<dbReference type="GO" id="GO:0016301">
    <property type="term" value="F:kinase activity"/>
    <property type="evidence" value="ECO:0007669"/>
    <property type="project" value="UniProtKB-KW"/>
</dbReference>
<dbReference type="Proteomes" id="UP000694924">
    <property type="component" value="Unplaced"/>
</dbReference>
<sequence length="205" mass="23166">MGGRGALLVLEGCDKVGKSTQAKLLVEALNNFNIPAVGKSFPDRTSEIGKLLNKFLKKEVELPLEAAHLLFSANRWEFKQYIIKTLMEGTTLVVDRYAYSGAAYTAAATDKSLAWCQEADRGLPSPDLVAFFRINDRVKKLDTWDGERYDNVLFQEKVSFNFDRLNDGTWKIIDSKQDIYTIHKELLNISVDTVRNVTNRTIGQL</sequence>
<keyword evidence="7 11" id="KW-0418">Kinase</keyword>
<dbReference type="InterPro" id="IPR039430">
    <property type="entry name" value="Thymidylate_kin-like_dom"/>
</dbReference>
<dbReference type="SUPFAM" id="SSF52540">
    <property type="entry name" value="P-loop containing nucleoside triphosphate hydrolases"/>
    <property type="match status" value="1"/>
</dbReference>
<protein>
    <recommendedName>
        <fullName evidence="3">dTMP kinase</fullName>
        <ecNumber evidence="3">2.7.4.9</ecNumber>
    </recommendedName>
</protein>
<keyword evidence="6" id="KW-0547">Nucleotide-binding</keyword>
<dbReference type="Pfam" id="PF02223">
    <property type="entry name" value="Thymidylate_kin"/>
    <property type="match status" value="1"/>
</dbReference>
<comment type="similarity">
    <text evidence="2">Belongs to the thymidylate kinase family.</text>
</comment>
<accession>A0ABM1IAR2</accession>
<keyword evidence="10" id="KW-1185">Reference proteome</keyword>
<keyword evidence="8" id="KW-0067">ATP-binding</keyword>
<dbReference type="Gene3D" id="3.40.50.300">
    <property type="entry name" value="P-loop containing nucleotide triphosphate hydrolases"/>
    <property type="match status" value="1"/>
</dbReference>
<feature type="domain" description="Thymidylate kinase-like" evidence="9">
    <location>
        <begin position="10"/>
        <end position="185"/>
    </location>
</feature>
<evidence type="ECO:0000256" key="8">
    <source>
        <dbReference type="ARBA" id="ARBA00022840"/>
    </source>
</evidence>
<keyword evidence="5" id="KW-0545">Nucleotide biosynthesis</keyword>
<dbReference type="InterPro" id="IPR018095">
    <property type="entry name" value="Thymidylate_kin_CS"/>
</dbReference>
<evidence type="ECO:0000256" key="6">
    <source>
        <dbReference type="ARBA" id="ARBA00022741"/>
    </source>
</evidence>
<evidence type="ECO:0000256" key="5">
    <source>
        <dbReference type="ARBA" id="ARBA00022727"/>
    </source>
</evidence>
<evidence type="ECO:0000256" key="3">
    <source>
        <dbReference type="ARBA" id="ARBA00012980"/>
    </source>
</evidence>
<dbReference type="InterPro" id="IPR018094">
    <property type="entry name" value="Thymidylate_kinase"/>
</dbReference>
<evidence type="ECO:0000313" key="11">
    <source>
        <dbReference type="RefSeq" id="XP_015177299.1"/>
    </source>
</evidence>
<dbReference type="PROSITE" id="PS01331">
    <property type="entry name" value="THYMIDYLATE_KINASE"/>
    <property type="match status" value="1"/>
</dbReference>
<name>A0ABM1IAR2_POLDO</name>
<keyword evidence="4" id="KW-0808">Transferase</keyword>
<gene>
    <name evidence="11" type="primary">LOC107066827</name>
</gene>
<evidence type="ECO:0000256" key="7">
    <source>
        <dbReference type="ARBA" id="ARBA00022777"/>
    </source>
</evidence>
<evidence type="ECO:0000259" key="9">
    <source>
        <dbReference type="Pfam" id="PF02223"/>
    </source>
</evidence>
<dbReference type="RefSeq" id="XP_015177299.1">
    <property type="nucleotide sequence ID" value="XM_015321813.1"/>
</dbReference>
<dbReference type="GeneID" id="107066827"/>
<dbReference type="PANTHER" id="PTHR10344:SF1">
    <property type="entry name" value="THYMIDYLATE KINASE"/>
    <property type="match status" value="1"/>
</dbReference>
<evidence type="ECO:0000256" key="4">
    <source>
        <dbReference type="ARBA" id="ARBA00022679"/>
    </source>
</evidence>
<dbReference type="NCBIfam" id="TIGR00041">
    <property type="entry name" value="DTMP_kinase"/>
    <property type="match status" value="1"/>
</dbReference>
<dbReference type="PANTHER" id="PTHR10344">
    <property type="entry name" value="THYMIDYLATE KINASE"/>
    <property type="match status" value="1"/>
</dbReference>
<dbReference type="EC" id="2.7.4.9" evidence="3"/>
<organism evidence="10 11">
    <name type="scientific">Polistes dominula</name>
    <name type="common">European paper wasp</name>
    <name type="synonym">Vespa dominula</name>
    <dbReference type="NCBI Taxonomy" id="743375"/>
    <lineage>
        <taxon>Eukaryota</taxon>
        <taxon>Metazoa</taxon>
        <taxon>Ecdysozoa</taxon>
        <taxon>Arthropoda</taxon>
        <taxon>Hexapoda</taxon>
        <taxon>Insecta</taxon>
        <taxon>Pterygota</taxon>
        <taxon>Neoptera</taxon>
        <taxon>Endopterygota</taxon>
        <taxon>Hymenoptera</taxon>
        <taxon>Apocrita</taxon>
        <taxon>Aculeata</taxon>
        <taxon>Vespoidea</taxon>
        <taxon>Vespidae</taxon>
        <taxon>Polistinae</taxon>
        <taxon>Polistini</taxon>
        <taxon>Polistes</taxon>
    </lineage>
</organism>
<evidence type="ECO:0000256" key="2">
    <source>
        <dbReference type="ARBA" id="ARBA00009776"/>
    </source>
</evidence>
<reference evidence="11" key="1">
    <citation type="submission" date="2025-08" db="UniProtKB">
        <authorList>
            <consortium name="RefSeq"/>
        </authorList>
    </citation>
    <scope>IDENTIFICATION</scope>
    <source>
        <tissue evidence="11">Whole body</tissue>
    </source>
</reference>
<evidence type="ECO:0000256" key="1">
    <source>
        <dbReference type="ARBA" id="ARBA00004992"/>
    </source>
</evidence>
<proteinExistence type="inferred from homology"/>
<dbReference type="InterPro" id="IPR027417">
    <property type="entry name" value="P-loop_NTPase"/>
</dbReference>
<evidence type="ECO:0000313" key="10">
    <source>
        <dbReference type="Proteomes" id="UP000694924"/>
    </source>
</evidence>